<proteinExistence type="predicted"/>
<evidence type="ECO:0008006" key="3">
    <source>
        <dbReference type="Google" id="ProtNLM"/>
    </source>
</evidence>
<dbReference type="RefSeq" id="WP_135480045.1">
    <property type="nucleotide sequence ID" value="NZ_SRMF01000001.1"/>
</dbReference>
<sequence length="486" mass="55750">MSTNVVLMDNRQLIPRWHESSNFYRLQYPGVKREKSSKNIDDIWVYDLKARWSTEKNIYSATDLFVALFTRARFDDIKYKEALDFLLRHYDELPPETKELVSKNGDPPFHIDNLNLNYAKIKIKELRRLVNTVPQSSILWVDLAFYYTVLGEVEKARKALIVAWNLGKNSSYVAKAYSRFLVHDREPEHALWVLRKSGFLEIDPSLCSASLSISSAFDIPDITVRKARKVLDGYTGDPIYASDLNAALGSIEFKSGSVKKAKKYFNDALSRPSENVNSQYAWLQYKYGFEVGGYPVVEKLSIEADVNMLYKKMEFKLCRDKLLDLYRFQPFTDAPLVDAGYISMLSLEDPNFVVETSVGRIPLTHMGFGELNNLVVAKLMLEDYSDLGLHLEILKRKCIDGTDADKAVYLATCGMSKIKLGDVGLGEELYEGAINFFSSKGYEKQKALAMYFYAKNIRHYNLEKYNSLMSEALRLAQANRMYELLQ</sequence>
<accession>A0A4Z0W8D6</accession>
<name>A0A4Z0W8D6_9GAMM</name>
<evidence type="ECO:0000313" key="1">
    <source>
        <dbReference type="EMBL" id="TGG94859.1"/>
    </source>
</evidence>
<dbReference type="OrthoDB" id="8416895at2"/>
<reference evidence="1 2" key="1">
    <citation type="submission" date="2019-04" db="EMBL/GenBank/DDBJ databases">
        <title>Natronospirillum operosus gen. nov., sp. nov., a haloalkaliphilic satellite isolated from decaying biomass of laboratory culture of cyanobacterium Geitlerinema sp. and proposal of Natronospirillaceae fam. nov. and Saccharospirillaceae fam. nov.</title>
        <authorList>
            <person name="Kevbrin V."/>
            <person name="Boltyanskaya Y."/>
            <person name="Koziaeva V."/>
            <person name="Grouzdev D.S."/>
            <person name="Park M."/>
            <person name="Cho J."/>
        </authorList>
    </citation>
    <scope>NUCLEOTIDE SEQUENCE [LARGE SCALE GENOMIC DNA]</scope>
    <source>
        <strain evidence="1 2">G-116</strain>
    </source>
</reference>
<dbReference type="InterPro" id="IPR011990">
    <property type="entry name" value="TPR-like_helical_dom_sf"/>
</dbReference>
<dbReference type="SUPFAM" id="SSF48452">
    <property type="entry name" value="TPR-like"/>
    <property type="match status" value="1"/>
</dbReference>
<gene>
    <name evidence="1" type="ORF">E4656_00045</name>
</gene>
<comment type="caution">
    <text evidence="1">The sequence shown here is derived from an EMBL/GenBank/DDBJ whole genome shotgun (WGS) entry which is preliminary data.</text>
</comment>
<protein>
    <recommendedName>
        <fullName evidence="3">Tetratricopeptide repeat protein</fullName>
    </recommendedName>
</protein>
<dbReference type="Gene3D" id="1.25.40.10">
    <property type="entry name" value="Tetratricopeptide repeat domain"/>
    <property type="match status" value="1"/>
</dbReference>
<dbReference type="Proteomes" id="UP000297475">
    <property type="component" value="Unassembled WGS sequence"/>
</dbReference>
<dbReference type="AlphaFoldDB" id="A0A4Z0W8D6"/>
<evidence type="ECO:0000313" key="2">
    <source>
        <dbReference type="Proteomes" id="UP000297475"/>
    </source>
</evidence>
<keyword evidence="2" id="KW-1185">Reference proteome</keyword>
<dbReference type="EMBL" id="SRMF01000001">
    <property type="protein sequence ID" value="TGG94859.1"/>
    <property type="molecule type" value="Genomic_DNA"/>
</dbReference>
<organism evidence="1 2">
    <name type="scientific">Natronospirillum operosum</name>
    <dbReference type="NCBI Taxonomy" id="2759953"/>
    <lineage>
        <taxon>Bacteria</taxon>
        <taxon>Pseudomonadati</taxon>
        <taxon>Pseudomonadota</taxon>
        <taxon>Gammaproteobacteria</taxon>
        <taxon>Oceanospirillales</taxon>
        <taxon>Natronospirillaceae</taxon>
        <taxon>Natronospirillum</taxon>
    </lineage>
</organism>